<dbReference type="GO" id="GO:0000139">
    <property type="term" value="C:Golgi membrane"/>
    <property type="evidence" value="ECO:0007669"/>
    <property type="project" value="UniProtKB-SubCell"/>
</dbReference>
<protein>
    <recommendedName>
        <fullName evidence="10">Hexosyltransferase</fullName>
        <ecNumber evidence="10">2.4.1.-</ecNumber>
    </recommendedName>
</protein>
<dbReference type="Pfam" id="PF01762">
    <property type="entry name" value="Galactosyl_T"/>
    <property type="match status" value="1"/>
</dbReference>
<dbReference type="InterPro" id="IPR002659">
    <property type="entry name" value="Glyco_trans_31"/>
</dbReference>
<evidence type="ECO:0000256" key="9">
    <source>
        <dbReference type="ARBA" id="ARBA00023136"/>
    </source>
</evidence>
<evidence type="ECO:0000256" key="8">
    <source>
        <dbReference type="ARBA" id="ARBA00023034"/>
    </source>
</evidence>
<dbReference type="EMBL" id="BLXT01006765">
    <property type="protein sequence ID" value="GFO33133.1"/>
    <property type="molecule type" value="Genomic_DNA"/>
</dbReference>
<feature type="transmembrane region" description="Helical" evidence="10">
    <location>
        <begin position="40"/>
        <end position="58"/>
    </location>
</feature>
<dbReference type="AlphaFoldDB" id="A0AAV4CN99"/>
<keyword evidence="7 10" id="KW-1133">Transmembrane helix</keyword>
<accession>A0AAV4CN99</accession>
<sequence length="457" mass="50857">MTKTFDLTENGVNNLKMTNSSRTCSVYRSFECVANKHRRLLALVTSGITLALLIIPFYCLSDLDINLSFQPFPTKSTLHQAGVEVSGHVKLSPRPLTGVDTINNTLNQAGVEVSEEELLLRIKKLPLKLMSPSKQLLKHPYFSLRPSVVEHYTNSVLRQPDSTCGQAVHIIVLSHPRDVTTRRAIRETWGSVAKGRPWPGKALSLPVTLTFVLGTESPQKHSLSSINGTALSSADKEEKSGDETIQSQTYGGRPSSQPEENIESDSGDILQFDMFDSYANLTRKVLLALDWITSACKGVQYIVKVDQDIFVNVPLLLTFLKYYGENNTIYGHFYNWGKVQRKGMWAVSEEAYPLRGFPAYASGTSYVISESSARILTKLSSYFPYIPIEDAFITGILAAVGAIDRVKVAGFTIWEDPKPNACAFVTDEKYTGNRMNESDLRSVWRTQVDRGHGLNCQ</sequence>
<evidence type="ECO:0000256" key="5">
    <source>
        <dbReference type="ARBA" id="ARBA00022692"/>
    </source>
</evidence>
<gene>
    <name evidence="12" type="ORF">PoB_005963800</name>
</gene>
<evidence type="ECO:0000256" key="11">
    <source>
        <dbReference type="SAM" id="MobiDB-lite"/>
    </source>
</evidence>
<evidence type="ECO:0000256" key="10">
    <source>
        <dbReference type="RuleBase" id="RU363063"/>
    </source>
</evidence>
<organism evidence="12 13">
    <name type="scientific">Plakobranchus ocellatus</name>
    <dbReference type="NCBI Taxonomy" id="259542"/>
    <lineage>
        <taxon>Eukaryota</taxon>
        <taxon>Metazoa</taxon>
        <taxon>Spiralia</taxon>
        <taxon>Lophotrochozoa</taxon>
        <taxon>Mollusca</taxon>
        <taxon>Gastropoda</taxon>
        <taxon>Heterobranchia</taxon>
        <taxon>Euthyneura</taxon>
        <taxon>Panpulmonata</taxon>
        <taxon>Sacoglossa</taxon>
        <taxon>Placobranchoidea</taxon>
        <taxon>Plakobranchidae</taxon>
        <taxon>Plakobranchus</taxon>
    </lineage>
</organism>
<comment type="caution">
    <text evidence="12">The sequence shown here is derived from an EMBL/GenBank/DDBJ whole genome shotgun (WGS) entry which is preliminary data.</text>
</comment>
<evidence type="ECO:0000256" key="4">
    <source>
        <dbReference type="ARBA" id="ARBA00022679"/>
    </source>
</evidence>
<reference evidence="12 13" key="1">
    <citation type="journal article" date="2021" name="Elife">
        <title>Chloroplast acquisition without the gene transfer in kleptoplastic sea slugs, Plakobranchus ocellatus.</title>
        <authorList>
            <person name="Maeda T."/>
            <person name="Takahashi S."/>
            <person name="Yoshida T."/>
            <person name="Shimamura S."/>
            <person name="Takaki Y."/>
            <person name="Nagai Y."/>
            <person name="Toyoda A."/>
            <person name="Suzuki Y."/>
            <person name="Arimoto A."/>
            <person name="Ishii H."/>
            <person name="Satoh N."/>
            <person name="Nishiyama T."/>
            <person name="Hasebe M."/>
            <person name="Maruyama T."/>
            <person name="Minagawa J."/>
            <person name="Obokata J."/>
            <person name="Shigenobu S."/>
        </authorList>
    </citation>
    <scope>NUCLEOTIDE SEQUENCE [LARGE SCALE GENOMIC DNA]</scope>
</reference>
<keyword evidence="13" id="KW-1185">Reference proteome</keyword>
<proteinExistence type="inferred from homology"/>
<evidence type="ECO:0000256" key="2">
    <source>
        <dbReference type="ARBA" id="ARBA00008661"/>
    </source>
</evidence>
<comment type="subcellular location">
    <subcellularLocation>
        <location evidence="1 10">Golgi apparatus membrane</location>
        <topology evidence="1 10">Single-pass type II membrane protein</topology>
    </subcellularLocation>
</comment>
<keyword evidence="3 10" id="KW-0328">Glycosyltransferase</keyword>
<evidence type="ECO:0000256" key="1">
    <source>
        <dbReference type="ARBA" id="ARBA00004323"/>
    </source>
</evidence>
<feature type="region of interest" description="Disordered" evidence="11">
    <location>
        <begin position="219"/>
        <end position="263"/>
    </location>
</feature>
<dbReference type="PANTHER" id="PTHR11214">
    <property type="entry name" value="BETA-1,3-N-ACETYLGLUCOSAMINYLTRANSFERASE"/>
    <property type="match status" value="1"/>
</dbReference>
<dbReference type="GO" id="GO:0006493">
    <property type="term" value="P:protein O-linked glycosylation"/>
    <property type="evidence" value="ECO:0007669"/>
    <property type="project" value="TreeGrafter"/>
</dbReference>
<evidence type="ECO:0000256" key="6">
    <source>
        <dbReference type="ARBA" id="ARBA00022968"/>
    </source>
</evidence>
<feature type="compositionally biased region" description="Polar residues" evidence="11">
    <location>
        <begin position="243"/>
        <end position="259"/>
    </location>
</feature>
<keyword evidence="4" id="KW-0808">Transferase</keyword>
<evidence type="ECO:0000256" key="3">
    <source>
        <dbReference type="ARBA" id="ARBA00022676"/>
    </source>
</evidence>
<keyword evidence="9 10" id="KW-0472">Membrane</keyword>
<dbReference type="PANTHER" id="PTHR11214:SF3">
    <property type="entry name" value="BETA-1,3-GALACTOSYLTRANSFERASE 6"/>
    <property type="match status" value="1"/>
</dbReference>
<evidence type="ECO:0000313" key="12">
    <source>
        <dbReference type="EMBL" id="GFO33133.1"/>
    </source>
</evidence>
<name>A0AAV4CN99_9GAST</name>
<keyword evidence="6 10" id="KW-0735">Signal-anchor</keyword>
<dbReference type="Gene3D" id="3.90.550.50">
    <property type="match status" value="1"/>
</dbReference>
<dbReference type="EC" id="2.4.1.-" evidence="10"/>
<keyword evidence="5 10" id="KW-0812">Transmembrane</keyword>
<comment type="similarity">
    <text evidence="2 10">Belongs to the glycosyltransferase 31 family.</text>
</comment>
<keyword evidence="8 10" id="KW-0333">Golgi apparatus</keyword>
<dbReference type="GO" id="GO:0016758">
    <property type="term" value="F:hexosyltransferase activity"/>
    <property type="evidence" value="ECO:0007669"/>
    <property type="project" value="InterPro"/>
</dbReference>
<feature type="compositionally biased region" description="Polar residues" evidence="11">
    <location>
        <begin position="219"/>
        <end position="232"/>
    </location>
</feature>
<dbReference type="Proteomes" id="UP000735302">
    <property type="component" value="Unassembled WGS sequence"/>
</dbReference>
<evidence type="ECO:0000313" key="13">
    <source>
        <dbReference type="Proteomes" id="UP000735302"/>
    </source>
</evidence>
<evidence type="ECO:0000256" key="7">
    <source>
        <dbReference type="ARBA" id="ARBA00022989"/>
    </source>
</evidence>